<evidence type="ECO:0000313" key="2">
    <source>
        <dbReference type="EMBL" id="KAK2894667.1"/>
    </source>
</evidence>
<proteinExistence type="predicted"/>
<dbReference type="Proteomes" id="UP001187343">
    <property type="component" value="Unassembled WGS sequence"/>
</dbReference>
<protein>
    <submittedName>
        <fullName evidence="2">Uncharacterized protein</fullName>
    </submittedName>
</protein>
<comment type="caution">
    <text evidence="2">The sequence shown here is derived from an EMBL/GenBank/DDBJ whole genome shotgun (WGS) entry which is preliminary data.</text>
</comment>
<feature type="region of interest" description="Disordered" evidence="1">
    <location>
        <begin position="97"/>
        <end position="122"/>
    </location>
</feature>
<evidence type="ECO:0000313" key="3">
    <source>
        <dbReference type="Proteomes" id="UP001187343"/>
    </source>
</evidence>
<dbReference type="AlphaFoldDB" id="A0AA88TWX6"/>
<accession>A0AA88TWX6</accession>
<dbReference type="EMBL" id="JAUYZG010000011">
    <property type="protein sequence ID" value="KAK2894667.1"/>
    <property type="molecule type" value="Genomic_DNA"/>
</dbReference>
<gene>
    <name evidence="2" type="ORF">Q8A67_011896</name>
</gene>
<name>A0AA88TWX6_9TELE</name>
<sequence>MKDHFGKNRGSRENSNCKEIWPRRKERDANVRLIGMYEHGEMRKYEGSRQLGREGIKKVVESRWRCVREQEKAEGGAYGTLATQVEGILRVDIYKTEEEASRGGTGDGLCVADLSNRKRPQQ</sequence>
<evidence type="ECO:0000256" key="1">
    <source>
        <dbReference type="SAM" id="MobiDB-lite"/>
    </source>
</evidence>
<reference evidence="2" key="1">
    <citation type="submission" date="2023-08" db="EMBL/GenBank/DDBJ databases">
        <title>Chromosome-level Genome Assembly of mud carp (Cirrhinus molitorella).</title>
        <authorList>
            <person name="Liu H."/>
        </authorList>
    </citation>
    <scope>NUCLEOTIDE SEQUENCE</scope>
    <source>
        <strain evidence="2">Prfri</strain>
        <tissue evidence="2">Muscle</tissue>
    </source>
</reference>
<keyword evidence="3" id="KW-1185">Reference proteome</keyword>
<organism evidence="2 3">
    <name type="scientific">Cirrhinus molitorella</name>
    <name type="common">mud carp</name>
    <dbReference type="NCBI Taxonomy" id="172907"/>
    <lineage>
        <taxon>Eukaryota</taxon>
        <taxon>Metazoa</taxon>
        <taxon>Chordata</taxon>
        <taxon>Craniata</taxon>
        <taxon>Vertebrata</taxon>
        <taxon>Euteleostomi</taxon>
        <taxon>Actinopterygii</taxon>
        <taxon>Neopterygii</taxon>
        <taxon>Teleostei</taxon>
        <taxon>Ostariophysi</taxon>
        <taxon>Cypriniformes</taxon>
        <taxon>Cyprinidae</taxon>
        <taxon>Labeoninae</taxon>
        <taxon>Labeonini</taxon>
        <taxon>Cirrhinus</taxon>
    </lineage>
</organism>